<dbReference type="AlphaFoldDB" id="G7ILV1"/>
<sequence>MDSCPNKTKKQIAHRGARTHDHKVKSLALYQLSFEPATFALLARRSNQLS</sequence>
<evidence type="ECO:0000313" key="2">
    <source>
        <dbReference type="EMBL" id="AES64078.1"/>
    </source>
</evidence>
<feature type="compositionally biased region" description="Basic residues" evidence="1">
    <location>
        <begin position="7"/>
        <end position="20"/>
    </location>
</feature>
<evidence type="ECO:0000313" key="3">
    <source>
        <dbReference type="EnsemblPlants" id="AES64078"/>
    </source>
</evidence>
<gene>
    <name evidence="2" type="ordered locus">MTR_2g018100</name>
</gene>
<dbReference type="PaxDb" id="3880-AES64078"/>
<proteinExistence type="predicted"/>
<reference evidence="2 4" key="1">
    <citation type="journal article" date="2011" name="Nature">
        <title>The Medicago genome provides insight into the evolution of rhizobial symbioses.</title>
        <authorList>
            <person name="Young N.D."/>
            <person name="Debelle F."/>
            <person name="Oldroyd G.E."/>
            <person name="Geurts R."/>
            <person name="Cannon S.B."/>
            <person name="Udvardi M.K."/>
            <person name="Benedito V.A."/>
            <person name="Mayer K.F."/>
            <person name="Gouzy J."/>
            <person name="Schoof H."/>
            <person name="Van de Peer Y."/>
            <person name="Proost S."/>
            <person name="Cook D.R."/>
            <person name="Meyers B.C."/>
            <person name="Spannagl M."/>
            <person name="Cheung F."/>
            <person name="De Mita S."/>
            <person name="Krishnakumar V."/>
            <person name="Gundlach H."/>
            <person name="Zhou S."/>
            <person name="Mudge J."/>
            <person name="Bharti A.K."/>
            <person name="Murray J.D."/>
            <person name="Naoumkina M.A."/>
            <person name="Rosen B."/>
            <person name="Silverstein K.A."/>
            <person name="Tang H."/>
            <person name="Rombauts S."/>
            <person name="Zhao P.X."/>
            <person name="Zhou P."/>
            <person name="Barbe V."/>
            <person name="Bardou P."/>
            <person name="Bechner M."/>
            <person name="Bellec A."/>
            <person name="Berger A."/>
            <person name="Berges H."/>
            <person name="Bidwell S."/>
            <person name="Bisseling T."/>
            <person name="Choisne N."/>
            <person name="Couloux A."/>
            <person name="Denny R."/>
            <person name="Deshpande S."/>
            <person name="Dai X."/>
            <person name="Doyle J.J."/>
            <person name="Dudez A.M."/>
            <person name="Farmer A.D."/>
            <person name="Fouteau S."/>
            <person name="Franken C."/>
            <person name="Gibelin C."/>
            <person name="Gish J."/>
            <person name="Goldstein S."/>
            <person name="Gonzalez A.J."/>
            <person name="Green P.J."/>
            <person name="Hallab A."/>
            <person name="Hartog M."/>
            <person name="Hua A."/>
            <person name="Humphray S.J."/>
            <person name="Jeong D.H."/>
            <person name="Jing Y."/>
            <person name="Jocker A."/>
            <person name="Kenton S.M."/>
            <person name="Kim D.J."/>
            <person name="Klee K."/>
            <person name="Lai H."/>
            <person name="Lang C."/>
            <person name="Lin S."/>
            <person name="Macmil S.L."/>
            <person name="Magdelenat G."/>
            <person name="Matthews L."/>
            <person name="McCorrison J."/>
            <person name="Monaghan E.L."/>
            <person name="Mun J.H."/>
            <person name="Najar F.Z."/>
            <person name="Nicholson C."/>
            <person name="Noirot C."/>
            <person name="O'Bleness M."/>
            <person name="Paule C.R."/>
            <person name="Poulain J."/>
            <person name="Prion F."/>
            <person name="Qin B."/>
            <person name="Qu C."/>
            <person name="Retzel E.F."/>
            <person name="Riddle C."/>
            <person name="Sallet E."/>
            <person name="Samain S."/>
            <person name="Samson N."/>
            <person name="Sanders I."/>
            <person name="Saurat O."/>
            <person name="Scarpelli C."/>
            <person name="Schiex T."/>
            <person name="Segurens B."/>
            <person name="Severin A.J."/>
            <person name="Sherrier D.J."/>
            <person name="Shi R."/>
            <person name="Sims S."/>
            <person name="Singer S.R."/>
            <person name="Sinharoy S."/>
            <person name="Sterck L."/>
            <person name="Viollet A."/>
            <person name="Wang B.B."/>
            <person name="Wang K."/>
            <person name="Wang M."/>
            <person name="Wang X."/>
            <person name="Warfsmann J."/>
            <person name="Weissenbach J."/>
            <person name="White D.D."/>
            <person name="White J.D."/>
            <person name="Wiley G.B."/>
            <person name="Wincker P."/>
            <person name="Xing Y."/>
            <person name="Yang L."/>
            <person name="Yao Z."/>
            <person name="Ying F."/>
            <person name="Zhai J."/>
            <person name="Zhou L."/>
            <person name="Zuber A."/>
            <person name="Denarie J."/>
            <person name="Dixon R.A."/>
            <person name="May G.D."/>
            <person name="Schwartz D.C."/>
            <person name="Rogers J."/>
            <person name="Quetier F."/>
            <person name="Town C.D."/>
            <person name="Roe B.A."/>
        </authorList>
    </citation>
    <scope>NUCLEOTIDE SEQUENCE [LARGE SCALE GENOMIC DNA]</scope>
    <source>
        <strain evidence="2">A17</strain>
        <strain evidence="3 4">cv. Jemalong A17</strain>
    </source>
</reference>
<protein>
    <submittedName>
        <fullName evidence="2 3">Uncharacterized protein</fullName>
    </submittedName>
</protein>
<keyword evidence="4" id="KW-1185">Reference proteome</keyword>
<name>G7ILV1_MEDTR</name>
<organism evidence="2 4">
    <name type="scientific">Medicago truncatula</name>
    <name type="common">Barrel medic</name>
    <name type="synonym">Medicago tribuloides</name>
    <dbReference type="NCBI Taxonomy" id="3880"/>
    <lineage>
        <taxon>Eukaryota</taxon>
        <taxon>Viridiplantae</taxon>
        <taxon>Streptophyta</taxon>
        <taxon>Embryophyta</taxon>
        <taxon>Tracheophyta</taxon>
        <taxon>Spermatophyta</taxon>
        <taxon>Magnoliopsida</taxon>
        <taxon>eudicotyledons</taxon>
        <taxon>Gunneridae</taxon>
        <taxon>Pentapetalae</taxon>
        <taxon>rosids</taxon>
        <taxon>fabids</taxon>
        <taxon>Fabales</taxon>
        <taxon>Fabaceae</taxon>
        <taxon>Papilionoideae</taxon>
        <taxon>50 kb inversion clade</taxon>
        <taxon>NPAAA clade</taxon>
        <taxon>Hologalegina</taxon>
        <taxon>IRL clade</taxon>
        <taxon>Trifolieae</taxon>
        <taxon>Medicago</taxon>
    </lineage>
</organism>
<dbReference type="EMBL" id="CM001218">
    <property type="protein sequence ID" value="AES64078.1"/>
    <property type="molecule type" value="Genomic_DNA"/>
</dbReference>
<reference evidence="3" key="3">
    <citation type="submission" date="2015-04" db="UniProtKB">
        <authorList>
            <consortium name="EnsemblPlants"/>
        </authorList>
    </citation>
    <scope>IDENTIFICATION</scope>
    <source>
        <strain evidence="3">cv. Jemalong A17</strain>
    </source>
</reference>
<dbReference type="HOGENOM" id="CLU_3127316_0_0_1"/>
<reference evidence="2 4" key="2">
    <citation type="journal article" date="2014" name="BMC Genomics">
        <title>An improved genome release (version Mt4.0) for the model legume Medicago truncatula.</title>
        <authorList>
            <person name="Tang H."/>
            <person name="Krishnakumar V."/>
            <person name="Bidwell S."/>
            <person name="Rosen B."/>
            <person name="Chan A."/>
            <person name="Zhou S."/>
            <person name="Gentzbittel L."/>
            <person name="Childs K.L."/>
            <person name="Yandell M."/>
            <person name="Gundlach H."/>
            <person name="Mayer K.F."/>
            <person name="Schwartz D.C."/>
            <person name="Town C.D."/>
        </authorList>
    </citation>
    <scope>GENOME REANNOTATION</scope>
    <source>
        <strain evidence="3 4">cv. Jemalong A17</strain>
    </source>
</reference>
<feature type="region of interest" description="Disordered" evidence="1">
    <location>
        <begin position="1"/>
        <end position="20"/>
    </location>
</feature>
<dbReference type="EnsemblPlants" id="AES64078">
    <property type="protein sequence ID" value="AES64078"/>
    <property type="gene ID" value="MTR_2g018100"/>
</dbReference>
<evidence type="ECO:0000256" key="1">
    <source>
        <dbReference type="SAM" id="MobiDB-lite"/>
    </source>
</evidence>
<accession>G7ILV1</accession>
<evidence type="ECO:0000313" key="4">
    <source>
        <dbReference type="Proteomes" id="UP000002051"/>
    </source>
</evidence>
<dbReference type="Proteomes" id="UP000002051">
    <property type="component" value="Chromosome 2"/>
</dbReference>